<accession>A0A914E5D6</accession>
<feature type="region of interest" description="Disordered" evidence="1">
    <location>
        <begin position="230"/>
        <end position="350"/>
    </location>
</feature>
<reference evidence="4" key="1">
    <citation type="submission" date="2022-11" db="UniProtKB">
        <authorList>
            <consortium name="WormBaseParasite"/>
        </authorList>
    </citation>
    <scope>IDENTIFICATION</scope>
</reference>
<dbReference type="WBParaSite" id="ACRNAN_scaffold5799.g16659.t2">
    <property type="protein sequence ID" value="ACRNAN_scaffold5799.g16659.t2"/>
    <property type="gene ID" value="ACRNAN_scaffold5799.g16659"/>
</dbReference>
<dbReference type="AlphaFoldDB" id="A0A914E5D6"/>
<protein>
    <submittedName>
        <fullName evidence="4">Uncharacterized protein</fullName>
    </submittedName>
</protein>
<feature type="compositionally biased region" description="Polar residues" evidence="1">
    <location>
        <begin position="258"/>
        <end position="269"/>
    </location>
</feature>
<feature type="compositionally biased region" description="Gly residues" evidence="1">
    <location>
        <begin position="303"/>
        <end position="313"/>
    </location>
</feature>
<organism evidence="3 4">
    <name type="scientific">Acrobeloides nanus</name>
    <dbReference type="NCBI Taxonomy" id="290746"/>
    <lineage>
        <taxon>Eukaryota</taxon>
        <taxon>Metazoa</taxon>
        <taxon>Ecdysozoa</taxon>
        <taxon>Nematoda</taxon>
        <taxon>Chromadorea</taxon>
        <taxon>Rhabditida</taxon>
        <taxon>Tylenchina</taxon>
        <taxon>Cephalobomorpha</taxon>
        <taxon>Cephaloboidea</taxon>
        <taxon>Cephalobidae</taxon>
        <taxon>Acrobeloides</taxon>
    </lineage>
</organism>
<feature type="compositionally biased region" description="Low complexity" evidence="1">
    <location>
        <begin position="337"/>
        <end position="350"/>
    </location>
</feature>
<name>A0A914E5D6_9BILA</name>
<dbReference type="Proteomes" id="UP000887540">
    <property type="component" value="Unplaced"/>
</dbReference>
<evidence type="ECO:0000313" key="3">
    <source>
        <dbReference type="Proteomes" id="UP000887540"/>
    </source>
</evidence>
<sequence>MVCDCIPPPPIFDLPPPPDPSLIWDLISDEPLESLQKVRLKSCEFNPFFNILGSSVEFGNFSSEAGLHFLIFIFSVILAACTCATCLLRCRKYRRKRATSSINSSSSDTIVTGNATHFSYNSPPQHHIEISNGRLKMVPAGAHLYFSKSTSNNFGITSSPRAMPTGTFIRSPSNNFVSRNTSIRIPHEAYYTLGRHYEEISENPNQSPHGSDTIFEDLSQNLRYFTFAYHTERKPPPTTKPPSPPRKPGSLLAISPDSGKSGTNSNPISQGFEDDLSSSTEPELEIISQENEEQHMPRSRLGDIGGRESGYGTGTSRLWHGSQVLNRQGKKNDKSSKISSESSISSSSKVNSKNIFQLQLYDQSSVETMTYV</sequence>
<feature type="compositionally biased region" description="Pro residues" evidence="1">
    <location>
        <begin position="236"/>
        <end position="247"/>
    </location>
</feature>
<feature type="transmembrane region" description="Helical" evidence="2">
    <location>
        <begin position="67"/>
        <end position="88"/>
    </location>
</feature>
<evidence type="ECO:0000256" key="1">
    <source>
        <dbReference type="SAM" id="MobiDB-lite"/>
    </source>
</evidence>
<evidence type="ECO:0000256" key="2">
    <source>
        <dbReference type="SAM" id="Phobius"/>
    </source>
</evidence>
<proteinExistence type="predicted"/>
<keyword evidence="2" id="KW-1133">Transmembrane helix</keyword>
<keyword evidence="2" id="KW-0812">Transmembrane</keyword>
<keyword evidence="3" id="KW-1185">Reference proteome</keyword>
<keyword evidence="2" id="KW-0472">Membrane</keyword>
<evidence type="ECO:0000313" key="4">
    <source>
        <dbReference type="WBParaSite" id="ACRNAN_scaffold5799.g16659.t2"/>
    </source>
</evidence>